<keyword evidence="3" id="KW-1185">Reference proteome</keyword>
<dbReference type="SMART" id="SM00748">
    <property type="entry name" value="HEPN"/>
    <property type="match status" value="1"/>
</dbReference>
<evidence type="ECO:0000313" key="2">
    <source>
        <dbReference type="EMBL" id="GBR75546.1"/>
    </source>
</evidence>
<evidence type="ECO:0000313" key="3">
    <source>
        <dbReference type="Proteomes" id="UP000275925"/>
    </source>
</evidence>
<dbReference type="AlphaFoldDB" id="A0A388TES2"/>
<dbReference type="InterPro" id="IPR007842">
    <property type="entry name" value="HEPN_dom"/>
</dbReference>
<evidence type="ECO:0000259" key="1">
    <source>
        <dbReference type="PROSITE" id="PS50910"/>
    </source>
</evidence>
<organism evidence="2 3">
    <name type="scientific">Candidatus Termititenax persephonae</name>
    <dbReference type="NCBI Taxonomy" id="2218525"/>
    <lineage>
        <taxon>Bacteria</taxon>
        <taxon>Bacillati</taxon>
        <taxon>Candidatus Margulisiibacteriota</taxon>
        <taxon>Candidatus Termititenacia</taxon>
        <taxon>Candidatus Termititenacales</taxon>
        <taxon>Candidatus Termititenacaceae</taxon>
        <taxon>Candidatus Termititenax</taxon>
    </lineage>
</organism>
<dbReference type="GO" id="GO:0003677">
    <property type="term" value="F:DNA binding"/>
    <property type="evidence" value="ECO:0007669"/>
    <property type="project" value="UniProtKB-KW"/>
</dbReference>
<feature type="domain" description="HEPN" evidence="1">
    <location>
        <begin position="12"/>
        <end position="118"/>
    </location>
</feature>
<accession>A0A388TES2</accession>
<dbReference type="Proteomes" id="UP000275925">
    <property type="component" value="Unassembled WGS sequence"/>
</dbReference>
<dbReference type="Pfam" id="PF05168">
    <property type="entry name" value="HEPN"/>
    <property type="match status" value="1"/>
</dbReference>
<reference evidence="2 3" key="1">
    <citation type="journal article" date="2019" name="ISME J.">
        <title>Genome analyses of uncultured TG2/ZB3 bacteria in 'Margulisbacteria' specifically attached to ectosymbiotic spirochetes of protists in the termite gut.</title>
        <authorList>
            <person name="Utami Y.D."/>
            <person name="Kuwahara H."/>
            <person name="Igai K."/>
            <person name="Murakami T."/>
            <person name="Sugaya K."/>
            <person name="Morikawa T."/>
            <person name="Nagura Y."/>
            <person name="Yuki M."/>
            <person name="Deevong P."/>
            <person name="Inoue T."/>
            <person name="Kihara K."/>
            <person name="Lo N."/>
            <person name="Yamada A."/>
            <person name="Ohkuma M."/>
            <person name="Hongoh Y."/>
        </authorList>
    </citation>
    <scope>NUCLEOTIDE SEQUENCE [LARGE SCALE GENOMIC DNA]</scope>
    <source>
        <strain evidence="2">NkOx7-02</strain>
    </source>
</reference>
<sequence length="132" mass="15261">MDSLDYRRWREFAEKDLYAAEHLLNMHPAPYEIICYLCQQAAEKYLKGFLIARTAKEPPHIHDLAVLCKLCEKINPVFSEILYACSELTEYGVQSKYPTDMAIEKDDVLQAIQDAKTLKSFLQKQAADLFPE</sequence>
<dbReference type="Gene3D" id="1.20.120.330">
    <property type="entry name" value="Nucleotidyltransferases domain 2"/>
    <property type="match status" value="1"/>
</dbReference>
<comment type="caution">
    <text evidence="2">The sequence shown here is derived from an EMBL/GenBank/DDBJ whole genome shotgun (WGS) entry which is preliminary data.</text>
</comment>
<proteinExistence type="predicted"/>
<gene>
    <name evidence="2" type="ORF">NO2_0209</name>
</gene>
<dbReference type="PROSITE" id="PS50910">
    <property type="entry name" value="HEPN"/>
    <property type="match status" value="1"/>
</dbReference>
<name>A0A388TES2_9BACT</name>
<dbReference type="SUPFAM" id="SSF81593">
    <property type="entry name" value="Nucleotidyltransferase substrate binding subunit/domain"/>
    <property type="match status" value="1"/>
</dbReference>
<keyword evidence="2" id="KW-0238">DNA-binding</keyword>
<dbReference type="EMBL" id="BGZO01000003">
    <property type="protein sequence ID" value="GBR75546.1"/>
    <property type="molecule type" value="Genomic_DNA"/>
</dbReference>
<protein>
    <submittedName>
        <fullName evidence="2">DNA-binding protein</fullName>
    </submittedName>
</protein>